<name>X1SLZ6_9ZZZZ</name>
<evidence type="ECO:0000313" key="1">
    <source>
        <dbReference type="EMBL" id="GAI93948.1"/>
    </source>
</evidence>
<organism evidence="1">
    <name type="scientific">marine sediment metagenome</name>
    <dbReference type="NCBI Taxonomy" id="412755"/>
    <lineage>
        <taxon>unclassified sequences</taxon>
        <taxon>metagenomes</taxon>
        <taxon>ecological metagenomes</taxon>
    </lineage>
</organism>
<reference evidence="1" key="1">
    <citation type="journal article" date="2014" name="Front. Microbiol.">
        <title>High frequency of phylogenetically diverse reductive dehalogenase-homologous genes in deep subseafloor sedimentary metagenomes.</title>
        <authorList>
            <person name="Kawai M."/>
            <person name="Futagami T."/>
            <person name="Toyoda A."/>
            <person name="Takaki Y."/>
            <person name="Nishi S."/>
            <person name="Hori S."/>
            <person name="Arai W."/>
            <person name="Tsubouchi T."/>
            <person name="Morono Y."/>
            <person name="Uchiyama I."/>
            <person name="Ito T."/>
            <person name="Fujiyama A."/>
            <person name="Inagaki F."/>
            <person name="Takami H."/>
        </authorList>
    </citation>
    <scope>NUCLEOTIDE SEQUENCE</scope>
    <source>
        <strain evidence="1">Expedition CK06-06</strain>
    </source>
</reference>
<sequence>TGQAIQGELKGKKLSPVAHGDYFAFAWLVFKPETKIYTE</sequence>
<dbReference type="AlphaFoldDB" id="X1SLZ6"/>
<dbReference type="EMBL" id="BARW01020637">
    <property type="protein sequence ID" value="GAI93948.1"/>
    <property type="molecule type" value="Genomic_DNA"/>
</dbReference>
<gene>
    <name evidence="1" type="ORF">S12H4_34826</name>
</gene>
<protein>
    <submittedName>
        <fullName evidence="1">Uncharacterized protein</fullName>
    </submittedName>
</protein>
<comment type="caution">
    <text evidence="1">The sequence shown here is derived from an EMBL/GenBank/DDBJ whole genome shotgun (WGS) entry which is preliminary data.</text>
</comment>
<accession>X1SLZ6</accession>
<proteinExistence type="predicted"/>
<feature type="non-terminal residue" evidence="1">
    <location>
        <position position="1"/>
    </location>
</feature>